<feature type="region of interest" description="Disordered" evidence="1">
    <location>
        <begin position="1"/>
        <end position="100"/>
    </location>
</feature>
<feature type="compositionally biased region" description="Low complexity" evidence="1">
    <location>
        <begin position="482"/>
        <end position="496"/>
    </location>
</feature>
<feature type="region of interest" description="Disordered" evidence="1">
    <location>
        <begin position="662"/>
        <end position="702"/>
    </location>
</feature>
<feature type="compositionally biased region" description="Polar residues" evidence="1">
    <location>
        <begin position="10"/>
        <end position="24"/>
    </location>
</feature>
<feature type="compositionally biased region" description="Low complexity" evidence="1">
    <location>
        <begin position="69"/>
        <end position="84"/>
    </location>
</feature>
<evidence type="ECO:0000313" key="2">
    <source>
        <dbReference type="EMBL" id="KAI2643804.1"/>
    </source>
</evidence>
<feature type="region of interest" description="Disordered" evidence="1">
    <location>
        <begin position="572"/>
        <end position="599"/>
    </location>
</feature>
<dbReference type="Proteomes" id="UP000830375">
    <property type="component" value="Unassembled WGS sequence"/>
</dbReference>
<comment type="caution">
    <text evidence="2">The sequence shown here is derived from an EMBL/GenBank/DDBJ whole genome shotgun (WGS) entry which is preliminary data.</text>
</comment>
<feature type="region of interest" description="Disordered" evidence="1">
    <location>
        <begin position="457"/>
        <end position="506"/>
    </location>
</feature>
<sequence length="702" mass="76063">MSGGKKRSGFQITSVTSDYNQGSGENHAAELLSPGTQRATPPSARTPAHGRSPGSQSASPTQILSNGPSLRQNLSLQMQQSSSQPTTPVTARKQSSLDAGGASRFRVVRLDQGPGEPYKRGRWTCVDVMEREVEERGLRRVIDSMRHAHSLESLETVGLGGAEGAVGGARLKPLAVHASHMVHSQGTTHLLTQYRTDSAHSGPPSPTHVPYDMQPGMTPNTPRTRNIPAPLRLDMDAISKLRTTRSQPASPGPHLGRDSPFHPALTPIQTPSALALAQSMFGMGRAFEFVGDDGEWSGWKGDALGFLRPRRAFSRRSAYCHRPRGNASITQRVSAHASRTLPRNALGTRSDADADILALCTHVNRVFVAACWPIYLYYTNPSVAAGISQGSAGLTDYNTTGRSETDGRLVMKELKELKLALVLLMCNSICDCFMSANESDPARMFLNRMVSIFESKKQPRPLSLPPCEQTQRENEKTTLTGASPASSASLSPAPSSVIHRPRLRDAGGVRRVRDSWPTGKIDYCPRVSGETKEPVKRLPHTPSRNTLSALRTSSNLKQDRMCSSKATLSCTETHTAPPAGHIKSSELHPKSGSSCVSNQKCQNPVWSSLTSSVRAEKGGAVSHKQMPRPSDSTLLSLLLFFHSGTNSSMIAIDNKIEQAMRADQGAVGEKRSARERKLHPASPQGQRLSQSRDTRTSASWEM</sequence>
<evidence type="ECO:0000256" key="1">
    <source>
        <dbReference type="SAM" id="MobiDB-lite"/>
    </source>
</evidence>
<name>A0ABQ8L099_LABRO</name>
<protein>
    <submittedName>
        <fullName evidence="2">TSC22 domain family protein 4</fullName>
    </submittedName>
</protein>
<feature type="compositionally biased region" description="Polar residues" evidence="1">
    <location>
        <begin position="85"/>
        <end position="97"/>
    </location>
</feature>
<proteinExistence type="predicted"/>
<feature type="region of interest" description="Disordered" evidence="1">
    <location>
        <begin position="525"/>
        <end position="558"/>
    </location>
</feature>
<feature type="compositionally biased region" description="Polar residues" evidence="1">
    <location>
        <begin position="53"/>
        <end position="68"/>
    </location>
</feature>
<feature type="compositionally biased region" description="Polar residues" evidence="1">
    <location>
        <begin position="542"/>
        <end position="556"/>
    </location>
</feature>
<gene>
    <name evidence="2" type="ORF">H4Q32_029984</name>
</gene>
<keyword evidence="3" id="KW-1185">Reference proteome</keyword>
<reference evidence="2 3" key="1">
    <citation type="submission" date="2022-01" db="EMBL/GenBank/DDBJ databases">
        <title>A high-quality chromosome-level genome assembly of rohu carp, Labeo rohita.</title>
        <authorList>
            <person name="Arick M.A. II"/>
            <person name="Hsu C.-Y."/>
            <person name="Magbanua Z."/>
            <person name="Pechanova O."/>
            <person name="Grover C."/>
            <person name="Miller E."/>
            <person name="Thrash A."/>
            <person name="Ezzel L."/>
            <person name="Alam S."/>
            <person name="Benzie J."/>
            <person name="Hamilton M."/>
            <person name="Karsi A."/>
            <person name="Lawrence M.L."/>
            <person name="Peterson D.G."/>
        </authorList>
    </citation>
    <scope>NUCLEOTIDE SEQUENCE [LARGE SCALE GENOMIC DNA]</scope>
    <source>
        <strain evidence="3">BAU-BD-2019</strain>
        <tissue evidence="2">Blood</tissue>
    </source>
</reference>
<dbReference type="InterPro" id="IPR053049">
    <property type="entry name" value="TSC22_domain_protein_2"/>
</dbReference>
<dbReference type="EMBL" id="JACTAM010002738">
    <property type="protein sequence ID" value="KAI2643804.1"/>
    <property type="molecule type" value="Genomic_DNA"/>
</dbReference>
<dbReference type="PANTHER" id="PTHR46894">
    <property type="entry name" value="TSC22 DOMAIN FAMILY PROTEIN 2"/>
    <property type="match status" value="1"/>
</dbReference>
<organism evidence="2 3">
    <name type="scientific">Labeo rohita</name>
    <name type="common">Indian major carp</name>
    <name type="synonym">Cyprinus rohita</name>
    <dbReference type="NCBI Taxonomy" id="84645"/>
    <lineage>
        <taxon>Eukaryota</taxon>
        <taxon>Metazoa</taxon>
        <taxon>Chordata</taxon>
        <taxon>Craniata</taxon>
        <taxon>Vertebrata</taxon>
        <taxon>Euteleostomi</taxon>
        <taxon>Actinopterygii</taxon>
        <taxon>Neopterygii</taxon>
        <taxon>Teleostei</taxon>
        <taxon>Ostariophysi</taxon>
        <taxon>Cypriniformes</taxon>
        <taxon>Cyprinidae</taxon>
        <taxon>Labeoninae</taxon>
        <taxon>Labeonini</taxon>
        <taxon>Labeo</taxon>
    </lineage>
</organism>
<dbReference type="PANTHER" id="PTHR46894:SF2">
    <property type="entry name" value="TSC22 DOMAIN FAMILY MEMBER 4"/>
    <property type="match status" value="1"/>
</dbReference>
<evidence type="ECO:0000313" key="3">
    <source>
        <dbReference type="Proteomes" id="UP000830375"/>
    </source>
</evidence>
<accession>A0ABQ8L099</accession>